<dbReference type="GO" id="GO:1905515">
    <property type="term" value="P:non-motile cilium assembly"/>
    <property type="evidence" value="ECO:0007669"/>
    <property type="project" value="InterPro"/>
</dbReference>
<dbReference type="GO" id="GO:0005119">
    <property type="term" value="F:smoothened binding"/>
    <property type="evidence" value="ECO:0007669"/>
    <property type="project" value="TreeGrafter"/>
</dbReference>
<dbReference type="Pfam" id="PF23304">
    <property type="entry name" value="GAE_BBS1"/>
    <property type="match status" value="1"/>
</dbReference>
<name>A0A1B0FJT4_GLOMM</name>
<feature type="domain" description="Bardet-Biedl syndrome 1 N-terminal" evidence="1">
    <location>
        <begin position="7"/>
        <end position="265"/>
    </location>
</feature>
<dbReference type="EnsemblMetazoa" id="GMOY004077-RA">
    <property type="protein sequence ID" value="GMOY004077-PA"/>
    <property type="gene ID" value="GMOY004077"/>
</dbReference>
<dbReference type="InterPro" id="IPR032728">
    <property type="entry name" value="BBS1_N"/>
</dbReference>
<keyword evidence="4" id="KW-1185">Reference proteome</keyword>
<dbReference type="PhylomeDB" id="A0A1B0FJT4"/>
<sequence length="623" mass="69994">MPSSSNWLQVIASEEQPKLNTLPSCVTLSNIKSDNYVRLIAADITVDDKEQYSGKLKVFRGLDLESEQELGGIPAAIESLYIDESESKTPILAVAIAESILFYRHMKPYFKYTLPELEILDAEREIWRKLNIVRQEDQESFVEALKAYERPKLCRKSQRLLQLLPEERYNFIRDYGEGPFNRFANVIALKCLARVSRGHSQPPSHLVVATDNGEVLIIEPQSFGILYKAIVCPDTPPSVLAVHGTFETDFCIIIATRYGSVYLLRKACPEGQEIFKLSQPMTGLVLLPIDQTIVVAAMNKRLLCYSKKGKQLYLIPLGKQPICLNSINLQHLGLTLICVALEGGLVQFYMQKYLVDEFETNGTVSSMLFGRMGWEEYVLCLTTIEGDLIVKILKRTATFEPHQDLSTRNILELGIDDDMVDASILEKPKKSSIFVEQIAREKKNAKITYGSFQVELWRLRHTAARATVSALNSSEQTTSIDITHAPVKLSAEVCGVGSIFRVYLTIQNLSTYKMASNLTVLIHSDRRHYTTVKSLAKVPYNVSYNVPVKIILIINFISLFQLPCILPGIPLKIDFEVVAVINPNDKLPPHSLTPDNSHIRIMLIKARQTKPLIAAVIAIPATI</sequence>
<dbReference type="VEuPathDB" id="VectorBase:GMOY004077"/>
<accession>A0A1B0FJT4</accession>
<dbReference type="GO" id="GO:0061512">
    <property type="term" value="P:protein localization to cilium"/>
    <property type="evidence" value="ECO:0007669"/>
    <property type="project" value="TreeGrafter"/>
</dbReference>
<evidence type="ECO:0000313" key="3">
    <source>
        <dbReference type="EnsemblMetazoa" id="GMOY004077-PA"/>
    </source>
</evidence>
<feature type="domain" description="Bardet-Biedl syndrome 1 protein GAE" evidence="2">
    <location>
        <begin position="487"/>
        <end position="541"/>
    </location>
</feature>
<dbReference type="Proteomes" id="UP000092444">
    <property type="component" value="Unassembled WGS sequence"/>
</dbReference>
<dbReference type="InterPro" id="IPR028784">
    <property type="entry name" value="BBS1"/>
</dbReference>
<evidence type="ECO:0000259" key="2">
    <source>
        <dbReference type="Pfam" id="PF23304"/>
    </source>
</evidence>
<dbReference type="AlphaFoldDB" id="A0A1B0FJT4"/>
<dbReference type="InterPro" id="IPR036322">
    <property type="entry name" value="WD40_repeat_dom_sf"/>
</dbReference>
<evidence type="ECO:0000259" key="1">
    <source>
        <dbReference type="Pfam" id="PF14779"/>
    </source>
</evidence>
<dbReference type="SUPFAM" id="SSF50978">
    <property type="entry name" value="WD40 repeat-like"/>
    <property type="match status" value="1"/>
</dbReference>
<dbReference type="GO" id="GO:0005113">
    <property type="term" value="F:patched binding"/>
    <property type="evidence" value="ECO:0007669"/>
    <property type="project" value="TreeGrafter"/>
</dbReference>
<dbReference type="GO" id="GO:0005813">
    <property type="term" value="C:centrosome"/>
    <property type="evidence" value="ECO:0007669"/>
    <property type="project" value="TreeGrafter"/>
</dbReference>
<dbReference type="PANTHER" id="PTHR20870">
    <property type="entry name" value="BARDET-BIEDL SYNDROME 1 PROTEIN"/>
    <property type="match status" value="1"/>
</dbReference>
<dbReference type="PANTHER" id="PTHR20870:SF0">
    <property type="entry name" value="BARDET-BIEDL SYNDROME 1 PROTEIN"/>
    <property type="match status" value="1"/>
</dbReference>
<dbReference type="Pfam" id="PF14779">
    <property type="entry name" value="BBS1"/>
    <property type="match status" value="1"/>
</dbReference>
<organism evidence="3 4">
    <name type="scientific">Glossina morsitans morsitans</name>
    <name type="common">Savannah tsetse fly</name>
    <dbReference type="NCBI Taxonomy" id="37546"/>
    <lineage>
        <taxon>Eukaryota</taxon>
        <taxon>Metazoa</taxon>
        <taxon>Ecdysozoa</taxon>
        <taxon>Arthropoda</taxon>
        <taxon>Hexapoda</taxon>
        <taxon>Insecta</taxon>
        <taxon>Pterygota</taxon>
        <taxon>Neoptera</taxon>
        <taxon>Endopterygota</taxon>
        <taxon>Diptera</taxon>
        <taxon>Brachycera</taxon>
        <taxon>Muscomorpha</taxon>
        <taxon>Hippoboscoidea</taxon>
        <taxon>Glossinidae</taxon>
        <taxon>Glossina</taxon>
    </lineage>
</organism>
<dbReference type="GO" id="GO:0034464">
    <property type="term" value="C:BBSome"/>
    <property type="evidence" value="ECO:0007669"/>
    <property type="project" value="InterPro"/>
</dbReference>
<reference evidence="3" key="1">
    <citation type="submission" date="2020-05" db="UniProtKB">
        <authorList>
            <consortium name="EnsemblMetazoa"/>
        </authorList>
    </citation>
    <scope>IDENTIFICATION</scope>
    <source>
        <strain evidence="3">Yale</strain>
    </source>
</reference>
<dbReference type="GO" id="GO:0005930">
    <property type="term" value="C:axoneme"/>
    <property type="evidence" value="ECO:0007669"/>
    <property type="project" value="TreeGrafter"/>
</dbReference>
<dbReference type="STRING" id="37546.A0A1B0FJT4"/>
<dbReference type="InterPro" id="IPR056419">
    <property type="entry name" value="GAE_BBS1"/>
</dbReference>
<proteinExistence type="predicted"/>
<dbReference type="EMBL" id="CCAG010018347">
    <property type="status" value="NOT_ANNOTATED_CDS"/>
    <property type="molecule type" value="Genomic_DNA"/>
</dbReference>
<protein>
    <submittedName>
        <fullName evidence="3">Uncharacterized protein</fullName>
    </submittedName>
</protein>
<evidence type="ECO:0000313" key="4">
    <source>
        <dbReference type="Proteomes" id="UP000092444"/>
    </source>
</evidence>